<dbReference type="Proteomes" id="UP000218323">
    <property type="component" value="Unassembled WGS sequence"/>
</dbReference>
<evidence type="ECO:0008006" key="4">
    <source>
        <dbReference type="Google" id="ProtNLM"/>
    </source>
</evidence>
<evidence type="ECO:0000313" key="3">
    <source>
        <dbReference type="Proteomes" id="UP000218323"/>
    </source>
</evidence>
<gene>
    <name evidence="2" type="ORF">COA07_03240</name>
</gene>
<keyword evidence="1" id="KW-0812">Transmembrane</keyword>
<name>A0A2A4ICU5_9SPHN</name>
<protein>
    <recommendedName>
        <fullName evidence="4">VanZ-like domain-containing protein</fullName>
    </recommendedName>
</protein>
<keyword evidence="1" id="KW-0472">Membrane</keyword>
<organism evidence="2 3">
    <name type="scientific">Sphingomonas adhaesiva</name>
    <dbReference type="NCBI Taxonomy" id="28212"/>
    <lineage>
        <taxon>Bacteria</taxon>
        <taxon>Pseudomonadati</taxon>
        <taxon>Pseudomonadota</taxon>
        <taxon>Alphaproteobacteria</taxon>
        <taxon>Sphingomonadales</taxon>
        <taxon>Sphingomonadaceae</taxon>
        <taxon>Sphingomonas</taxon>
    </lineage>
</organism>
<reference evidence="2 3" key="1">
    <citation type="submission" date="2017-09" db="EMBL/GenBank/DDBJ databases">
        <title>Sphingomonas adhaesiva DSM 7418, whole genome shotgun sequence.</title>
        <authorList>
            <person name="Feng G."/>
            <person name="Zhu H."/>
        </authorList>
    </citation>
    <scope>NUCLEOTIDE SEQUENCE [LARGE SCALE GENOMIC DNA]</scope>
    <source>
        <strain evidence="2 3">DSM 7418</strain>
    </source>
</reference>
<evidence type="ECO:0000313" key="2">
    <source>
        <dbReference type="EMBL" id="PCG15986.1"/>
    </source>
</evidence>
<feature type="transmembrane region" description="Helical" evidence="1">
    <location>
        <begin position="14"/>
        <end position="37"/>
    </location>
</feature>
<dbReference type="EMBL" id="NWVC01000001">
    <property type="protein sequence ID" value="PCG15986.1"/>
    <property type="molecule type" value="Genomic_DNA"/>
</dbReference>
<keyword evidence="1" id="KW-1133">Transmembrane helix</keyword>
<comment type="caution">
    <text evidence="2">The sequence shown here is derived from an EMBL/GenBank/DDBJ whole genome shotgun (WGS) entry which is preliminary data.</text>
</comment>
<evidence type="ECO:0000256" key="1">
    <source>
        <dbReference type="SAM" id="Phobius"/>
    </source>
</evidence>
<dbReference type="AlphaFoldDB" id="A0A2A4ICU5"/>
<proteinExistence type="predicted"/>
<keyword evidence="3" id="KW-1185">Reference proteome</keyword>
<dbReference type="RefSeq" id="WP_066713359.1">
    <property type="nucleotide sequence ID" value="NZ_JBHIWA010000047.1"/>
</dbReference>
<accession>A0A2A4ICU5</accession>
<sequence length="135" mass="14880">MDIPASYHAVIDSIVALFGASHATMHVHVGLALYLAVQLMVRTRRGSMTALHVVAAAELINECMDRAYSGSWNWSDTLSDVVLTLMWPVAITLVSQIRRAAWERRYMRQAQVLAAMRRPVPVPAAAAAVARVRGR</sequence>